<organism evidence="1 2">
    <name type="scientific">Holotrichia oblita</name>
    <name type="common">Chafer beetle</name>
    <dbReference type="NCBI Taxonomy" id="644536"/>
    <lineage>
        <taxon>Eukaryota</taxon>
        <taxon>Metazoa</taxon>
        <taxon>Ecdysozoa</taxon>
        <taxon>Arthropoda</taxon>
        <taxon>Hexapoda</taxon>
        <taxon>Insecta</taxon>
        <taxon>Pterygota</taxon>
        <taxon>Neoptera</taxon>
        <taxon>Endopterygota</taxon>
        <taxon>Coleoptera</taxon>
        <taxon>Polyphaga</taxon>
        <taxon>Scarabaeiformia</taxon>
        <taxon>Scarabaeidae</taxon>
        <taxon>Melolonthinae</taxon>
        <taxon>Holotrichia</taxon>
    </lineage>
</organism>
<sequence length="244" mass="27776">MPLQQPRPNQEEREARQTVDRILEAAEEDVEEESLLLEDPQDQTEAGQEYLQPGPSSRSQPDPPSSPQPGTSSSSQTSFAVSPKDIIPLPKTKVVKKETKRKKGTAAVLTSSPYKLELEKAKMEKEEKEQEKEMRRVARAQKKKEKEEKGETTKRKRKTTNTVSKAGKKYQKGKCGVQVTRQLQFDEQSDGDESDTDCLYCHELYSCSKDREGWIKCSGCRRWAHEACAGCEEEDDCFECEYCQ</sequence>
<reference evidence="1" key="1">
    <citation type="submission" date="2022-04" db="EMBL/GenBank/DDBJ databases">
        <title>Chromosome-scale genome assembly of Holotrichia oblita Faldermann.</title>
        <authorList>
            <person name="Rongchong L."/>
        </authorList>
    </citation>
    <scope>NUCLEOTIDE SEQUENCE</scope>
    <source>
        <strain evidence="1">81SQS9</strain>
    </source>
</reference>
<evidence type="ECO:0000313" key="2">
    <source>
        <dbReference type="Proteomes" id="UP001056778"/>
    </source>
</evidence>
<keyword evidence="2" id="KW-1185">Reference proteome</keyword>
<name>A0ACB9TMY0_HOLOL</name>
<protein>
    <submittedName>
        <fullName evidence="1">Uncharacterized protein</fullName>
    </submittedName>
</protein>
<dbReference type="EMBL" id="CM043016">
    <property type="protein sequence ID" value="KAI4468166.1"/>
    <property type="molecule type" value="Genomic_DNA"/>
</dbReference>
<dbReference type="Proteomes" id="UP001056778">
    <property type="component" value="Chromosome 2"/>
</dbReference>
<proteinExistence type="predicted"/>
<accession>A0ACB9TMY0</accession>
<comment type="caution">
    <text evidence="1">The sequence shown here is derived from an EMBL/GenBank/DDBJ whole genome shotgun (WGS) entry which is preliminary data.</text>
</comment>
<gene>
    <name evidence="1" type="ORF">MML48_2g00012347</name>
</gene>
<evidence type="ECO:0000313" key="1">
    <source>
        <dbReference type="EMBL" id="KAI4468166.1"/>
    </source>
</evidence>